<evidence type="ECO:0000313" key="4">
    <source>
        <dbReference type="Proteomes" id="UP000253664"/>
    </source>
</evidence>
<evidence type="ECO:0000256" key="1">
    <source>
        <dbReference type="SAM" id="SignalP"/>
    </source>
</evidence>
<evidence type="ECO:0000259" key="2">
    <source>
        <dbReference type="PROSITE" id="PS52006"/>
    </source>
</evidence>
<dbReference type="Pfam" id="PF16483">
    <property type="entry name" value="Glyco_hydro_64"/>
    <property type="match status" value="1"/>
</dbReference>
<feature type="domain" description="GH64" evidence="2">
    <location>
        <begin position="70"/>
        <end position="434"/>
    </location>
</feature>
<accession>A0A367LCR2</accession>
<dbReference type="PROSITE" id="PS52006">
    <property type="entry name" value="GH64"/>
    <property type="match status" value="1"/>
</dbReference>
<comment type="caution">
    <text evidence="3">The sequence shown here is derived from an EMBL/GenBank/DDBJ whole genome shotgun (WGS) entry which is preliminary data.</text>
</comment>
<dbReference type="PANTHER" id="PTHR38165:SF1">
    <property type="entry name" value="GLUCANASE B"/>
    <property type="match status" value="1"/>
</dbReference>
<gene>
    <name evidence="3" type="ORF">L249_0150</name>
</gene>
<dbReference type="CDD" id="cd09220">
    <property type="entry name" value="GH64-GluB-like"/>
    <property type="match status" value="1"/>
</dbReference>
<dbReference type="InterPro" id="IPR037176">
    <property type="entry name" value="Osmotin/thaumatin-like_sf"/>
</dbReference>
<dbReference type="AlphaFoldDB" id="A0A367LCR2"/>
<keyword evidence="1" id="KW-0732">Signal</keyword>
<feature type="chain" id="PRO_5017074585" description="GH64 domain-containing protein" evidence="1">
    <location>
        <begin position="20"/>
        <end position="452"/>
    </location>
</feature>
<protein>
    <recommendedName>
        <fullName evidence="2">GH64 domain-containing protein</fullName>
    </recommendedName>
</protein>
<keyword evidence="4" id="KW-1185">Reference proteome</keyword>
<proteinExistence type="predicted"/>
<dbReference type="InterPro" id="IPR032477">
    <property type="entry name" value="Glyco_hydro_64"/>
</dbReference>
<dbReference type="Proteomes" id="UP000253664">
    <property type="component" value="Unassembled WGS sequence"/>
</dbReference>
<dbReference type="PANTHER" id="PTHR38165">
    <property type="match status" value="1"/>
</dbReference>
<dbReference type="EMBL" id="LKCN02000007">
    <property type="protein sequence ID" value="RCI12201.1"/>
    <property type="molecule type" value="Genomic_DNA"/>
</dbReference>
<dbReference type="InterPro" id="IPR042517">
    <property type="entry name" value="Glyco_hydro_64_N_2"/>
</dbReference>
<name>A0A367LCR2_9HYPO</name>
<sequence>MVRLRSATCLLGLTSATLALRGRGYSAFSVVKPGGIDDVLVTEDNMMTGTFHGNKTRVVHQHRARRADDEAALTLELVNLYNAKQTINAYVTGLDGSNRVVFVRADGSMVYPSSGGSETPVLIKESVAIPLTNGSQRMPLPTALYGGRVWFADGQLQFYMVKTPYGDGMVQPSVMNLRDPSAAVNWSFAELTYTRERSVFANISYVDFVGLILSMALKQRNNRGTQTIRGLDTDAVTKICSGMVDQSDNDGFPWSRLCVADDTGTPIRVLSPNSYGTINQADFGQYWDAYVDRVWEQYRQTALVIDTQSAAGQVECRVSPGNNTLLCGGGDNRGYKKPSANDIWGCNSGPFERLPDDNGVHVAVIPRLCAAFVRSTLLLAGGNIQPRLNATHYYRDTSASHYSRLIHELELEGRGYAFPYDDVNPEGEADASGIVASGEPDTLTVYVGVPPR</sequence>
<evidence type="ECO:0000313" key="3">
    <source>
        <dbReference type="EMBL" id="RCI12201.1"/>
    </source>
</evidence>
<dbReference type="OrthoDB" id="10058186at2759"/>
<organism evidence="3 4">
    <name type="scientific">Ophiocordyceps polyrhachis-furcata BCC 54312</name>
    <dbReference type="NCBI Taxonomy" id="1330021"/>
    <lineage>
        <taxon>Eukaryota</taxon>
        <taxon>Fungi</taxon>
        <taxon>Dikarya</taxon>
        <taxon>Ascomycota</taxon>
        <taxon>Pezizomycotina</taxon>
        <taxon>Sordariomycetes</taxon>
        <taxon>Hypocreomycetidae</taxon>
        <taxon>Hypocreales</taxon>
        <taxon>Ophiocordycipitaceae</taxon>
        <taxon>Ophiocordyceps</taxon>
    </lineage>
</organism>
<dbReference type="Gene3D" id="2.60.110.10">
    <property type="entry name" value="Thaumatin"/>
    <property type="match status" value="1"/>
</dbReference>
<reference evidence="3 4" key="1">
    <citation type="journal article" date="2015" name="BMC Genomics">
        <title>Insights from the genome of Ophiocordyceps polyrhachis-furcata to pathogenicity and host specificity in insect fungi.</title>
        <authorList>
            <person name="Wichadakul D."/>
            <person name="Kobmoo N."/>
            <person name="Ingsriswang S."/>
            <person name="Tangphatsornruang S."/>
            <person name="Chantasingh D."/>
            <person name="Luangsa-ard J.J."/>
            <person name="Eurwilaichitr L."/>
        </authorList>
    </citation>
    <scope>NUCLEOTIDE SEQUENCE [LARGE SCALE GENOMIC DNA]</scope>
    <source>
        <strain evidence="3 4">BCC 54312</strain>
    </source>
</reference>
<dbReference type="Gene3D" id="3.30.920.50">
    <property type="entry name" value="Beta-1,3-glucanase, C-terminal domain"/>
    <property type="match status" value="1"/>
</dbReference>
<dbReference type="InterPro" id="IPR037398">
    <property type="entry name" value="Glyco_hydro_64_fam"/>
</dbReference>
<feature type="signal peptide" evidence="1">
    <location>
        <begin position="1"/>
        <end position="19"/>
    </location>
</feature>